<evidence type="ECO:0000256" key="1">
    <source>
        <dbReference type="SAM" id="MobiDB-lite"/>
    </source>
</evidence>
<keyword evidence="3" id="KW-1185">Reference proteome</keyword>
<gene>
    <name evidence="2" type="ORF">E2C01_060154</name>
</gene>
<reference evidence="2 3" key="1">
    <citation type="submission" date="2019-05" db="EMBL/GenBank/DDBJ databases">
        <title>Another draft genome of Portunus trituberculatus and its Hox gene families provides insights of decapod evolution.</title>
        <authorList>
            <person name="Jeong J.-H."/>
            <person name="Song I."/>
            <person name="Kim S."/>
            <person name="Choi T."/>
            <person name="Kim D."/>
            <person name="Ryu S."/>
            <person name="Kim W."/>
        </authorList>
    </citation>
    <scope>NUCLEOTIDE SEQUENCE [LARGE SCALE GENOMIC DNA]</scope>
    <source>
        <tissue evidence="2">Muscle</tissue>
    </source>
</reference>
<organism evidence="2 3">
    <name type="scientific">Portunus trituberculatus</name>
    <name type="common">Swimming crab</name>
    <name type="synonym">Neptunus trituberculatus</name>
    <dbReference type="NCBI Taxonomy" id="210409"/>
    <lineage>
        <taxon>Eukaryota</taxon>
        <taxon>Metazoa</taxon>
        <taxon>Ecdysozoa</taxon>
        <taxon>Arthropoda</taxon>
        <taxon>Crustacea</taxon>
        <taxon>Multicrustacea</taxon>
        <taxon>Malacostraca</taxon>
        <taxon>Eumalacostraca</taxon>
        <taxon>Eucarida</taxon>
        <taxon>Decapoda</taxon>
        <taxon>Pleocyemata</taxon>
        <taxon>Brachyura</taxon>
        <taxon>Eubrachyura</taxon>
        <taxon>Portunoidea</taxon>
        <taxon>Portunidae</taxon>
        <taxon>Portuninae</taxon>
        <taxon>Portunus</taxon>
    </lineage>
</organism>
<feature type="compositionally biased region" description="Polar residues" evidence="1">
    <location>
        <begin position="1"/>
        <end position="15"/>
    </location>
</feature>
<evidence type="ECO:0000313" key="3">
    <source>
        <dbReference type="Proteomes" id="UP000324222"/>
    </source>
</evidence>
<evidence type="ECO:0000313" key="2">
    <source>
        <dbReference type="EMBL" id="MPC66011.1"/>
    </source>
</evidence>
<protein>
    <submittedName>
        <fullName evidence="2">Uncharacterized protein</fullName>
    </submittedName>
</protein>
<name>A0A5B7H081_PORTR</name>
<dbReference type="Proteomes" id="UP000324222">
    <property type="component" value="Unassembled WGS sequence"/>
</dbReference>
<proteinExistence type="predicted"/>
<accession>A0A5B7H081</accession>
<sequence length="63" mass="6925">MVTLNPTSETSSGEGTRNAPRSDCPLVSDPKCLGTSINFFYINLCNIRGLRSNFQSETPPLLY</sequence>
<dbReference type="AlphaFoldDB" id="A0A5B7H081"/>
<comment type="caution">
    <text evidence="2">The sequence shown here is derived from an EMBL/GenBank/DDBJ whole genome shotgun (WGS) entry which is preliminary data.</text>
</comment>
<dbReference type="EMBL" id="VSRR010024154">
    <property type="protein sequence ID" value="MPC66011.1"/>
    <property type="molecule type" value="Genomic_DNA"/>
</dbReference>
<feature type="region of interest" description="Disordered" evidence="1">
    <location>
        <begin position="1"/>
        <end position="24"/>
    </location>
</feature>